<keyword evidence="5" id="KW-0547">Nucleotide-binding</keyword>
<dbReference type="PANTHER" id="PTHR24421:SF10">
    <property type="entry name" value="NITRATE_NITRITE SENSOR PROTEIN NARQ"/>
    <property type="match status" value="1"/>
</dbReference>
<dbReference type="CDD" id="cd16917">
    <property type="entry name" value="HATPase_UhpB-NarQ-NarX-like"/>
    <property type="match status" value="1"/>
</dbReference>
<dbReference type="InterPro" id="IPR036890">
    <property type="entry name" value="HATPase_C_sf"/>
</dbReference>
<keyword evidence="9" id="KW-0175">Coiled coil</keyword>
<keyword evidence="10" id="KW-0472">Membrane</keyword>
<accession>A0A841ARG8</accession>
<gene>
    <name evidence="12" type="ORF">HD599_002342</name>
</gene>
<evidence type="ECO:0000256" key="2">
    <source>
        <dbReference type="ARBA" id="ARBA00012438"/>
    </source>
</evidence>
<keyword evidence="6 12" id="KW-0418">Kinase</keyword>
<evidence type="ECO:0000256" key="10">
    <source>
        <dbReference type="SAM" id="Phobius"/>
    </source>
</evidence>
<dbReference type="PANTHER" id="PTHR24421">
    <property type="entry name" value="NITRATE/NITRITE SENSOR PROTEIN NARX-RELATED"/>
    <property type="match status" value="1"/>
</dbReference>
<feature type="transmembrane region" description="Helical" evidence="10">
    <location>
        <begin position="21"/>
        <end position="43"/>
    </location>
</feature>
<comment type="catalytic activity">
    <reaction evidence="1">
        <text>ATP + protein L-histidine = ADP + protein N-phospho-L-histidine.</text>
        <dbReference type="EC" id="2.7.13.3"/>
    </reaction>
</comment>
<dbReference type="AlphaFoldDB" id="A0A841ARG8"/>
<evidence type="ECO:0000256" key="7">
    <source>
        <dbReference type="ARBA" id="ARBA00022840"/>
    </source>
</evidence>
<feature type="transmembrane region" description="Helical" evidence="10">
    <location>
        <begin position="92"/>
        <end position="108"/>
    </location>
</feature>
<keyword evidence="13" id="KW-1185">Reference proteome</keyword>
<keyword evidence="4" id="KW-0808">Transferase</keyword>
<dbReference type="GO" id="GO:0016020">
    <property type="term" value="C:membrane"/>
    <property type="evidence" value="ECO:0007669"/>
    <property type="project" value="InterPro"/>
</dbReference>
<dbReference type="Proteomes" id="UP000536685">
    <property type="component" value="Unassembled WGS sequence"/>
</dbReference>
<keyword evidence="10" id="KW-0812">Transmembrane</keyword>
<feature type="transmembrane region" description="Helical" evidence="10">
    <location>
        <begin position="115"/>
        <end position="133"/>
    </location>
</feature>
<evidence type="ECO:0000256" key="6">
    <source>
        <dbReference type="ARBA" id="ARBA00022777"/>
    </source>
</evidence>
<dbReference type="EC" id="2.7.13.3" evidence="2"/>
<sequence length="410" mass="43999">MPTLPTSVSALWRRPLVRDALRAAALLAAWLLAILLALRLGWYPFQLESYIYLGVITALALLLCRRWPLVGLVLVGIASVWPAWYFDVPELRIVPLVVAGFIAAASGLQLRIAAPVVVVSVVLTVVPSFMWGVDYTGETAWVLETLVYSDPSTRILAGLVAIGAMLLGASVHAQRRTVASLRERNAELERLREADAARIVAEERTAIARDIHDVVAHHISAMVIRAQAADRVADTRPEELRDTVRWIAGTGQDALGAMRQVVRVLRSDTGAPALMAPADFAAALDAIVGRVRDTGLVVEVAIDPDLDLTTLQQAAVVRIVQEGLTNVMLHSDATAARIALGARDRSIELRIDDEGSEASAVSSSGGGSGIRGMRERAEAAGGTLVAGRLNGRGWTVLVRLPEPSRELVRA</sequence>
<feature type="transmembrane region" description="Helical" evidence="10">
    <location>
        <begin position="153"/>
        <end position="173"/>
    </location>
</feature>
<evidence type="ECO:0000259" key="11">
    <source>
        <dbReference type="Pfam" id="PF07730"/>
    </source>
</evidence>
<comment type="caution">
    <text evidence="12">The sequence shown here is derived from an EMBL/GenBank/DDBJ whole genome shotgun (WGS) entry which is preliminary data.</text>
</comment>
<reference evidence="12 13" key="1">
    <citation type="submission" date="2020-08" db="EMBL/GenBank/DDBJ databases">
        <title>Sequencing the genomes of 1000 actinobacteria strains.</title>
        <authorList>
            <person name="Klenk H.-P."/>
        </authorList>
    </citation>
    <scope>NUCLEOTIDE SEQUENCE [LARGE SCALE GENOMIC DNA]</scope>
    <source>
        <strain evidence="12 13">DSM 105784</strain>
    </source>
</reference>
<keyword evidence="3" id="KW-0597">Phosphoprotein</keyword>
<feature type="coiled-coil region" evidence="9">
    <location>
        <begin position="171"/>
        <end position="198"/>
    </location>
</feature>
<feature type="domain" description="Signal transduction histidine kinase subgroup 3 dimerisation and phosphoacceptor" evidence="11">
    <location>
        <begin position="203"/>
        <end position="268"/>
    </location>
</feature>
<keyword evidence="7" id="KW-0067">ATP-binding</keyword>
<evidence type="ECO:0000313" key="13">
    <source>
        <dbReference type="Proteomes" id="UP000536685"/>
    </source>
</evidence>
<name>A0A841ARG8_9MICO</name>
<dbReference type="GO" id="GO:0000155">
    <property type="term" value="F:phosphorelay sensor kinase activity"/>
    <property type="evidence" value="ECO:0007669"/>
    <property type="project" value="InterPro"/>
</dbReference>
<evidence type="ECO:0000256" key="4">
    <source>
        <dbReference type="ARBA" id="ARBA00022679"/>
    </source>
</evidence>
<dbReference type="EMBL" id="JACHMJ010000001">
    <property type="protein sequence ID" value="MBB5844019.1"/>
    <property type="molecule type" value="Genomic_DNA"/>
</dbReference>
<evidence type="ECO:0000256" key="9">
    <source>
        <dbReference type="SAM" id="Coils"/>
    </source>
</evidence>
<dbReference type="RefSeq" id="WP_184237771.1">
    <property type="nucleotide sequence ID" value="NZ_JACHMJ010000001.1"/>
</dbReference>
<evidence type="ECO:0000313" key="12">
    <source>
        <dbReference type="EMBL" id="MBB5844019.1"/>
    </source>
</evidence>
<dbReference type="GO" id="GO:0046983">
    <property type="term" value="F:protein dimerization activity"/>
    <property type="evidence" value="ECO:0007669"/>
    <property type="project" value="InterPro"/>
</dbReference>
<keyword evidence="8" id="KW-0902">Two-component regulatory system</keyword>
<proteinExistence type="predicted"/>
<feature type="transmembrane region" description="Helical" evidence="10">
    <location>
        <begin position="49"/>
        <end position="64"/>
    </location>
</feature>
<dbReference type="SUPFAM" id="SSF55874">
    <property type="entry name" value="ATPase domain of HSP90 chaperone/DNA topoisomerase II/histidine kinase"/>
    <property type="match status" value="1"/>
</dbReference>
<dbReference type="GO" id="GO:0005524">
    <property type="term" value="F:ATP binding"/>
    <property type="evidence" value="ECO:0007669"/>
    <property type="project" value="UniProtKB-KW"/>
</dbReference>
<evidence type="ECO:0000256" key="3">
    <source>
        <dbReference type="ARBA" id="ARBA00022553"/>
    </source>
</evidence>
<dbReference type="Gene3D" id="3.30.565.10">
    <property type="entry name" value="Histidine kinase-like ATPase, C-terminal domain"/>
    <property type="match status" value="1"/>
</dbReference>
<dbReference type="Gene3D" id="1.20.5.1930">
    <property type="match status" value="1"/>
</dbReference>
<protein>
    <recommendedName>
        <fullName evidence="2">histidine kinase</fullName>
        <ecNumber evidence="2">2.7.13.3</ecNumber>
    </recommendedName>
</protein>
<evidence type="ECO:0000256" key="1">
    <source>
        <dbReference type="ARBA" id="ARBA00000085"/>
    </source>
</evidence>
<feature type="transmembrane region" description="Helical" evidence="10">
    <location>
        <begin position="69"/>
        <end position="86"/>
    </location>
</feature>
<dbReference type="InterPro" id="IPR050482">
    <property type="entry name" value="Sensor_HK_TwoCompSys"/>
</dbReference>
<organism evidence="12 13">
    <name type="scientific">Conyzicola lurida</name>
    <dbReference type="NCBI Taxonomy" id="1172621"/>
    <lineage>
        <taxon>Bacteria</taxon>
        <taxon>Bacillati</taxon>
        <taxon>Actinomycetota</taxon>
        <taxon>Actinomycetes</taxon>
        <taxon>Micrococcales</taxon>
        <taxon>Microbacteriaceae</taxon>
        <taxon>Conyzicola</taxon>
    </lineage>
</organism>
<dbReference type="Pfam" id="PF07730">
    <property type="entry name" value="HisKA_3"/>
    <property type="match status" value="1"/>
</dbReference>
<dbReference type="InterPro" id="IPR011712">
    <property type="entry name" value="Sig_transdc_His_kin_sub3_dim/P"/>
</dbReference>
<keyword evidence="10" id="KW-1133">Transmembrane helix</keyword>
<evidence type="ECO:0000256" key="5">
    <source>
        <dbReference type="ARBA" id="ARBA00022741"/>
    </source>
</evidence>
<evidence type="ECO:0000256" key="8">
    <source>
        <dbReference type="ARBA" id="ARBA00023012"/>
    </source>
</evidence>